<evidence type="ECO:0008006" key="3">
    <source>
        <dbReference type="Google" id="ProtNLM"/>
    </source>
</evidence>
<organism evidence="1 2">
    <name type="scientific">Hyphomonas pacifica</name>
    <dbReference type="NCBI Taxonomy" id="1280941"/>
    <lineage>
        <taxon>Bacteria</taxon>
        <taxon>Pseudomonadati</taxon>
        <taxon>Pseudomonadota</taxon>
        <taxon>Alphaproteobacteria</taxon>
        <taxon>Hyphomonadales</taxon>
        <taxon>Hyphomonadaceae</taxon>
        <taxon>Hyphomonas</taxon>
    </lineage>
</organism>
<name>A0A062TT48_9PROT</name>
<comment type="caution">
    <text evidence="1">The sequence shown here is derived from an EMBL/GenBank/DDBJ whole genome shotgun (WGS) entry which is preliminary data.</text>
</comment>
<dbReference type="Proteomes" id="UP000249123">
    <property type="component" value="Unassembled WGS sequence"/>
</dbReference>
<accession>A0A062TT48</accession>
<dbReference type="EMBL" id="AWFB01000003">
    <property type="protein sequence ID" value="RAN35688.1"/>
    <property type="molecule type" value="Genomic_DNA"/>
</dbReference>
<proteinExistence type="predicted"/>
<dbReference type="PROSITE" id="PS51257">
    <property type="entry name" value="PROKAR_LIPOPROTEIN"/>
    <property type="match status" value="1"/>
</dbReference>
<gene>
    <name evidence="1" type="ORF">HY3_07655</name>
</gene>
<protein>
    <recommendedName>
        <fullName evidence="3">Entericidin</fullName>
    </recommendedName>
</protein>
<dbReference type="RefSeq" id="WP_199285711.1">
    <property type="nucleotide sequence ID" value="NZ_AWFA01000089.1"/>
</dbReference>
<evidence type="ECO:0000313" key="2">
    <source>
        <dbReference type="Proteomes" id="UP000249123"/>
    </source>
</evidence>
<sequence>MKKPIIAILLGLGAFGLAACDTNDGPAEEMGEEIDDAADDVEDELN</sequence>
<accession>A0A328JT31</accession>
<reference evidence="1 2" key="1">
    <citation type="submission" date="2013-04" db="EMBL/GenBank/DDBJ databases">
        <title>Hyphomonas sp. T24B3 Genome Sequencing.</title>
        <authorList>
            <person name="Lai Q."/>
            <person name="Shao Z."/>
        </authorList>
    </citation>
    <scope>NUCLEOTIDE SEQUENCE [LARGE SCALE GENOMIC DNA]</scope>
    <source>
        <strain evidence="1 2">T24B3</strain>
    </source>
</reference>
<keyword evidence="2" id="KW-1185">Reference proteome</keyword>
<dbReference type="STRING" id="1280941.HY2_06685"/>
<evidence type="ECO:0000313" key="1">
    <source>
        <dbReference type="EMBL" id="RAN35688.1"/>
    </source>
</evidence>
<dbReference type="AlphaFoldDB" id="A0A062TT48"/>